<dbReference type="Pfam" id="PF01595">
    <property type="entry name" value="CNNM"/>
    <property type="match status" value="1"/>
</dbReference>
<evidence type="ECO:0000256" key="10">
    <source>
        <dbReference type="PROSITE-ProRule" id="PRU01193"/>
    </source>
</evidence>
<dbReference type="Pfam" id="PF00571">
    <property type="entry name" value="CBS"/>
    <property type="match status" value="2"/>
</dbReference>
<keyword evidence="8 10" id="KW-0472">Membrane</keyword>
<dbReference type="Gene3D" id="3.30.465.10">
    <property type="match status" value="1"/>
</dbReference>
<evidence type="ECO:0000256" key="4">
    <source>
        <dbReference type="ARBA" id="ARBA00022692"/>
    </source>
</evidence>
<evidence type="ECO:0000256" key="2">
    <source>
        <dbReference type="ARBA" id="ARBA00006337"/>
    </source>
</evidence>
<keyword evidence="6 10" id="KW-1133">Transmembrane helix</keyword>
<sequence>MEEAHSWIAFNGFEAHIAVLCAVTFCLLCVSALVSGAETSFFSLSHNDIRRLQNSRSTSAAAVLRLLTDVDLLLATILVVNNLVNICIVILTAGIIDSLFTFLRFEFLFKTVLVTFLLLLFGEILPKVLAQTIPVRFASMVARPLVLLRWIFYPLSYALVRTSSRISEKAAHKSEISLDELADAVDMTQGSSPEEHVMLSGIVNFVNTEVQEIMKPRVDITALDATDDYETVKKTIIESGFSRIPVYEEDIDNIRGTLYVKDLLPYINNGSDFAWQQLVRKPYFVPEHKKINDLLADFQSNKVHMAIVVDEYGSTLGLVSLEDIIEEIVGEISDESDNDESFYTCLNPKCYVFEGKTHLGDFERILGLGEDTFADVRGEAETLAGLMLELKRDFPRKGDVFTSHDIRFTVQGMDGHRIDKIRIDIQ</sequence>
<gene>
    <name evidence="14" type="ORF">SAMN05444145_104125</name>
</gene>
<feature type="domain" description="CNNM transmembrane" evidence="13">
    <location>
        <begin position="13"/>
        <end position="198"/>
    </location>
</feature>
<evidence type="ECO:0000256" key="8">
    <source>
        <dbReference type="ARBA" id="ARBA00023136"/>
    </source>
</evidence>
<protein>
    <submittedName>
        <fullName evidence="14">Gliding motility-associated protein GldE</fullName>
    </submittedName>
</protein>
<evidence type="ECO:0000256" key="5">
    <source>
        <dbReference type="ARBA" id="ARBA00022737"/>
    </source>
</evidence>
<dbReference type="AlphaFoldDB" id="A0A1H4C166"/>
<evidence type="ECO:0000256" key="11">
    <source>
        <dbReference type="SAM" id="Phobius"/>
    </source>
</evidence>
<evidence type="ECO:0000256" key="7">
    <source>
        <dbReference type="ARBA" id="ARBA00023122"/>
    </source>
</evidence>
<proteinExistence type="inferred from homology"/>
<organism evidence="14 15">
    <name type="scientific">Alistipes timonensis JC136</name>
    <dbReference type="NCBI Taxonomy" id="1033731"/>
    <lineage>
        <taxon>Bacteria</taxon>
        <taxon>Pseudomonadati</taxon>
        <taxon>Bacteroidota</taxon>
        <taxon>Bacteroidia</taxon>
        <taxon>Bacteroidales</taxon>
        <taxon>Rikenellaceae</taxon>
        <taxon>Alistipes</taxon>
    </lineage>
</organism>
<dbReference type="SMART" id="SM01091">
    <property type="entry name" value="CorC_HlyC"/>
    <property type="match status" value="1"/>
</dbReference>
<dbReference type="PROSITE" id="PS51371">
    <property type="entry name" value="CBS"/>
    <property type="match status" value="2"/>
</dbReference>
<feature type="domain" description="CBS" evidence="12">
    <location>
        <begin position="278"/>
        <end position="335"/>
    </location>
</feature>
<dbReference type="InterPro" id="IPR046342">
    <property type="entry name" value="CBS_dom_sf"/>
</dbReference>
<dbReference type="PROSITE" id="PS51846">
    <property type="entry name" value="CNNM"/>
    <property type="match status" value="1"/>
</dbReference>
<keyword evidence="3" id="KW-1003">Cell membrane</keyword>
<evidence type="ECO:0000256" key="9">
    <source>
        <dbReference type="PROSITE-ProRule" id="PRU00703"/>
    </source>
</evidence>
<dbReference type="CDD" id="cd04590">
    <property type="entry name" value="CBS_pair_CorC_HlyC_assoc"/>
    <property type="match status" value="1"/>
</dbReference>
<dbReference type="RefSeq" id="WP_010262202.1">
    <property type="nucleotide sequence ID" value="NZ_CAEG01000011.1"/>
</dbReference>
<feature type="transmembrane region" description="Helical" evidence="11">
    <location>
        <begin position="72"/>
        <end position="95"/>
    </location>
</feature>
<keyword evidence="7 9" id="KW-0129">CBS domain</keyword>
<dbReference type="InterPro" id="IPR036318">
    <property type="entry name" value="FAD-bd_PCMH-like_sf"/>
</dbReference>
<feature type="transmembrane region" description="Helical" evidence="11">
    <location>
        <begin position="107"/>
        <end position="125"/>
    </location>
</feature>
<dbReference type="FunFam" id="3.10.580.10:FF:000002">
    <property type="entry name" value="Magnesium/cobalt efflux protein CorC"/>
    <property type="match status" value="1"/>
</dbReference>
<dbReference type="EMBL" id="FNRI01000004">
    <property type="protein sequence ID" value="SEA54089.1"/>
    <property type="molecule type" value="Genomic_DNA"/>
</dbReference>
<evidence type="ECO:0000313" key="14">
    <source>
        <dbReference type="EMBL" id="SEA54089.1"/>
    </source>
</evidence>
<dbReference type="PANTHER" id="PTHR22777:SF32">
    <property type="entry name" value="UPF0053 INNER MEMBRANE PROTEIN YFJD"/>
    <property type="match status" value="1"/>
</dbReference>
<reference evidence="14 15" key="1">
    <citation type="submission" date="2016-10" db="EMBL/GenBank/DDBJ databases">
        <authorList>
            <person name="de Groot N.N."/>
        </authorList>
    </citation>
    <scope>NUCLEOTIDE SEQUENCE [LARGE SCALE GENOMIC DNA]</scope>
    <source>
        <strain evidence="14 15">DSM 25383</strain>
    </source>
</reference>
<accession>A0A1H4C166</accession>
<dbReference type="Pfam" id="PF03471">
    <property type="entry name" value="CorC_HlyC"/>
    <property type="match status" value="1"/>
</dbReference>
<evidence type="ECO:0000256" key="6">
    <source>
        <dbReference type="ARBA" id="ARBA00022989"/>
    </source>
</evidence>
<evidence type="ECO:0000256" key="1">
    <source>
        <dbReference type="ARBA" id="ARBA00004651"/>
    </source>
</evidence>
<dbReference type="NCBIfam" id="TIGR03520">
    <property type="entry name" value="GldE"/>
    <property type="match status" value="1"/>
</dbReference>
<dbReference type="SMART" id="SM00116">
    <property type="entry name" value="CBS"/>
    <property type="match status" value="2"/>
</dbReference>
<keyword evidence="5" id="KW-0677">Repeat</keyword>
<dbReference type="InterPro" id="IPR005170">
    <property type="entry name" value="Transptr-assoc_dom"/>
</dbReference>
<dbReference type="InterPro" id="IPR000644">
    <property type="entry name" value="CBS_dom"/>
</dbReference>
<dbReference type="PANTHER" id="PTHR22777">
    <property type="entry name" value="HEMOLYSIN-RELATED"/>
    <property type="match status" value="1"/>
</dbReference>
<keyword evidence="15" id="KW-1185">Reference proteome</keyword>
<comment type="subcellular location">
    <subcellularLocation>
        <location evidence="1">Cell membrane</location>
        <topology evidence="1">Multi-pass membrane protein</topology>
    </subcellularLocation>
</comment>
<evidence type="ECO:0000256" key="3">
    <source>
        <dbReference type="ARBA" id="ARBA00022475"/>
    </source>
</evidence>
<dbReference type="GO" id="GO:0005886">
    <property type="term" value="C:plasma membrane"/>
    <property type="evidence" value="ECO:0007669"/>
    <property type="project" value="UniProtKB-SubCell"/>
</dbReference>
<comment type="similarity">
    <text evidence="2">Belongs to the UPF0053 family.</text>
</comment>
<dbReference type="InterPro" id="IPR044751">
    <property type="entry name" value="Ion_transp-like_CBS"/>
</dbReference>
<dbReference type="Proteomes" id="UP000183253">
    <property type="component" value="Unassembled WGS sequence"/>
</dbReference>
<evidence type="ECO:0000313" key="15">
    <source>
        <dbReference type="Proteomes" id="UP000183253"/>
    </source>
</evidence>
<dbReference type="InterPro" id="IPR016169">
    <property type="entry name" value="FAD-bd_PCMH_sub2"/>
</dbReference>
<name>A0A1H4C166_9BACT</name>
<evidence type="ECO:0000259" key="13">
    <source>
        <dbReference type="PROSITE" id="PS51846"/>
    </source>
</evidence>
<dbReference type="GO" id="GO:0050660">
    <property type="term" value="F:flavin adenine dinucleotide binding"/>
    <property type="evidence" value="ECO:0007669"/>
    <property type="project" value="InterPro"/>
</dbReference>
<dbReference type="STRING" id="1033731.SAMN05444145_104125"/>
<keyword evidence="4 10" id="KW-0812">Transmembrane</keyword>
<evidence type="ECO:0000259" key="12">
    <source>
        <dbReference type="PROSITE" id="PS51371"/>
    </source>
</evidence>
<dbReference type="OrthoDB" id="9798188at2"/>
<dbReference type="SUPFAM" id="SSF56176">
    <property type="entry name" value="FAD-binding/transporter-associated domain-like"/>
    <property type="match status" value="1"/>
</dbReference>
<dbReference type="Gene3D" id="3.10.580.10">
    <property type="entry name" value="CBS-domain"/>
    <property type="match status" value="1"/>
</dbReference>
<feature type="domain" description="CBS" evidence="12">
    <location>
        <begin position="214"/>
        <end position="273"/>
    </location>
</feature>
<dbReference type="InterPro" id="IPR002550">
    <property type="entry name" value="CNNM"/>
</dbReference>
<dbReference type="SUPFAM" id="SSF54631">
    <property type="entry name" value="CBS-domain pair"/>
    <property type="match status" value="1"/>
</dbReference>
<dbReference type="InterPro" id="IPR019862">
    <property type="entry name" value="Motility-assoc_prot_GldE"/>
</dbReference>